<protein>
    <recommendedName>
        <fullName evidence="6">JmjC domain-containing histone demethylation protein 1</fullName>
        <ecNumber evidence="5">1.14.11.27</ecNumber>
    </recommendedName>
    <alternativeName>
        <fullName evidence="17">[Histone-H3]-lysine-36 demethylase 1</fullName>
    </alternativeName>
</protein>
<dbReference type="AlphaFoldDB" id="A0A8X7NL28"/>
<dbReference type="Proteomes" id="UP000590412">
    <property type="component" value="Unassembled WGS sequence"/>
</dbReference>
<dbReference type="SUPFAM" id="SSF51197">
    <property type="entry name" value="Clavaminate synthase-like"/>
    <property type="match status" value="1"/>
</dbReference>
<dbReference type="Pfam" id="PF17811">
    <property type="entry name" value="JHD"/>
    <property type="match status" value="1"/>
</dbReference>
<dbReference type="GO" id="GO:0008270">
    <property type="term" value="F:zinc ion binding"/>
    <property type="evidence" value="ECO:0007669"/>
    <property type="project" value="UniProtKB-KW"/>
</dbReference>
<name>A0A8X7NL28_CANPA</name>
<comment type="caution">
    <text evidence="20">The sequence shown here is derived from an EMBL/GenBank/DDBJ whole genome shotgun (WGS) entry which is preliminary data.</text>
</comment>
<evidence type="ECO:0000256" key="16">
    <source>
        <dbReference type="ARBA" id="ARBA00023242"/>
    </source>
</evidence>
<dbReference type="PROSITE" id="PS51184">
    <property type="entry name" value="JMJC"/>
    <property type="match status" value="1"/>
</dbReference>
<dbReference type="SMART" id="SM00558">
    <property type="entry name" value="JmjC"/>
    <property type="match status" value="1"/>
</dbReference>
<evidence type="ECO:0000256" key="4">
    <source>
        <dbReference type="ARBA" id="ARBA00008037"/>
    </source>
</evidence>
<keyword evidence="11" id="KW-0223">Dioxygenase</keyword>
<evidence type="ECO:0000256" key="13">
    <source>
        <dbReference type="ARBA" id="ARBA00023004"/>
    </source>
</evidence>
<dbReference type="InterPro" id="IPR050690">
    <property type="entry name" value="JHDM1_Histone_Demethylase"/>
</dbReference>
<comment type="cofactor">
    <cofactor evidence="1">
        <name>Fe(2+)</name>
        <dbReference type="ChEBI" id="CHEBI:29033"/>
    </cofactor>
</comment>
<proteinExistence type="inferred from homology"/>
<evidence type="ECO:0000256" key="7">
    <source>
        <dbReference type="ARBA" id="ARBA00022723"/>
    </source>
</evidence>
<dbReference type="Gene3D" id="2.60.120.650">
    <property type="entry name" value="Cupin"/>
    <property type="match status" value="1"/>
</dbReference>
<evidence type="ECO:0000256" key="11">
    <source>
        <dbReference type="ARBA" id="ARBA00022964"/>
    </source>
</evidence>
<dbReference type="OrthoDB" id="5876800at2759"/>
<evidence type="ECO:0000256" key="18">
    <source>
        <dbReference type="ARBA" id="ARBA00047915"/>
    </source>
</evidence>
<dbReference type="GO" id="GO:0032968">
    <property type="term" value="P:positive regulation of transcription elongation by RNA polymerase II"/>
    <property type="evidence" value="ECO:0007669"/>
    <property type="project" value="EnsemblFungi"/>
</dbReference>
<keyword evidence="16" id="KW-0539">Nucleus</keyword>
<evidence type="ECO:0000256" key="1">
    <source>
        <dbReference type="ARBA" id="ARBA00001954"/>
    </source>
</evidence>
<dbReference type="Pfam" id="PF13621">
    <property type="entry name" value="Cupin_8"/>
    <property type="match status" value="1"/>
</dbReference>
<keyword evidence="10" id="KW-0156">Chromatin regulator</keyword>
<keyword evidence="14" id="KW-0805">Transcription regulation</keyword>
<dbReference type="GO" id="GO:0140002">
    <property type="term" value="F:histone H3K4me3 reader activity"/>
    <property type="evidence" value="ECO:0007669"/>
    <property type="project" value="EnsemblFungi"/>
</dbReference>
<dbReference type="GO" id="GO:0005634">
    <property type="term" value="C:nucleus"/>
    <property type="evidence" value="ECO:0007669"/>
    <property type="project" value="UniProtKB-SubCell"/>
</dbReference>
<evidence type="ECO:0000256" key="5">
    <source>
        <dbReference type="ARBA" id="ARBA00013246"/>
    </source>
</evidence>
<evidence type="ECO:0000256" key="14">
    <source>
        <dbReference type="ARBA" id="ARBA00023015"/>
    </source>
</evidence>
<evidence type="ECO:0000256" key="3">
    <source>
        <dbReference type="ARBA" id="ARBA00004123"/>
    </source>
</evidence>
<accession>A0A8X7NL28</accession>
<keyword evidence="8" id="KW-0863">Zinc-finger</keyword>
<evidence type="ECO:0000313" key="21">
    <source>
        <dbReference type="Proteomes" id="UP000590412"/>
    </source>
</evidence>
<evidence type="ECO:0000256" key="9">
    <source>
        <dbReference type="ARBA" id="ARBA00022833"/>
    </source>
</evidence>
<dbReference type="InterPro" id="IPR041667">
    <property type="entry name" value="Cupin_8"/>
</dbReference>
<dbReference type="EC" id="1.14.11.27" evidence="5"/>
<keyword evidence="12" id="KW-0560">Oxidoreductase</keyword>
<dbReference type="PANTHER" id="PTHR23123">
    <property type="entry name" value="PHD/F-BOX CONTAINING PROTEIN"/>
    <property type="match status" value="1"/>
</dbReference>
<reference evidence="20" key="1">
    <citation type="submission" date="2020-03" db="EMBL/GenBank/DDBJ databases">
        <title>FDA dAtabase for Regulatory Grade micrObial Sequences (FDA-ARGOS): Supporting development and validation of Infectious Disease Dx tests.</title>
        <authorList>
            <person name="Campos J."/>
            <person name="Goldberg B."/>
            <person name="Tallon L."/>
            <person name="Sadzewicz L."/>
            <person name="Vavikolanu K."/>
            <person name="Mehta A."/>
            <person name="Aluvathingal J."/>
            <person name="Nadendla S."/>
            <person name="Nandy P."/>
            <person name="Geyer C."/>
            <person name="Yan Y."/>
            <person name="Sichtig H."/>
        </authorList>
    </citation>
    <scope>NUCLEOTIDE SEQUENCE [LARGE SCALE GENOMIC DNA]</scope>
    <source>
        <strain evidence="20">FDAARGOS_652</strain>
    </source>
</reference>
<dbReference type="CDD" id="cd15517">
    <property type="entry name" value="PHD_TCF19_like"/>
    <property type="match status" value="1"/>
</dbReference>
<dbReference type="GO" id="GO:0140680">
    <property type="term" value="F:histone H3K36me/H3K36me2 demethylase activity"/>
    <property type="evidence" value="ECO:0007669"/>
    <property type="project" value="UniProtKB-EC"/>
</dbReference>
<dbReference type="InterPro" id="IPR019786">
    <property type="entry name" value="Zinc_finger_PHD-type_CS"/>
</dbReference>
<dbReference type="PROSITE" id="PS01359">
    <property type="entry name" value="ZF_PHD_1"/>
    <property type="match status" value="1"/>
</dbReference>
<evidence type="ECO:0000259" key="19">
    <source>
        <dbReference type="PROSITE" id="PS51184"/>
    </source>
</evidence>
<keyword evidence="15" id="KW-0804">Transcription</keyword>
<feature type="domain" description="JmjC" evidence="19">
    <location>
        <begin position="192"/>
        <end position="356"/>
    </location>
</feature>
<evidence type="ECO:0000256" key="15">
    <source>
        <dbReference type="ARBA" id="ARBA00023163"/>
    </source>
</evidence>
<comment type="catalytic activity">
    <reaction evidence="18">
        <text>N(6),N(6)-dimethyl-L-lysyl(36)-[histone H3] + 2 2-oxoglutarate + 2 O2 = L-lysyl(36)-[histone H3] + 2 formaldehyde + 2 succinate + 2 CO2</text>
        <dbReference type="Rhea" id="RHEA:42032"/>
        <dbReference type="Rhea" id="RHEA-COMP:9785"/>
        <dbReference type="Rhea" id="RHEA-COMP:9787"/>
        <dbReference type="ChEBI" id="CHEBI:15379"/>
        <dbReference type="ChEBI" id="CHEBI:16526"/>
        <dbReference type="ChEBI" id="CHEBI:16810"/>
        <dbReference type="ChEBI" id="CHEBI:16842"/>
        <dbReference type="ChEBI" id="CHEBI:29969"/>
        <dbReference type="ChEBI" id="CHEBI:30031"/>
        <dbReference type="ChEBI" id="CHEBI:61976"/>
        <dbReference type="EC" id="1.14.11.27"/>
    </reaction>
</comment>
<keyword evidence="9" id="KW-0862">Zinc</keyword>
<dbReference type="SUPFAM" id="SSF57903">
    <property type="entry name" value="FYVE/PHD zinc finger"/>
    <property type="match status" value="1"/>
</dbReference>
<comment type="similarity">
    <text evidence="4">Belongs to the JHDM1 histone demethylase family.</text>
</comment>
<evidence type="ECO:0000256" key="6">
    <source>
        <dbReference type="ARBA" id="ARBA00015153"/>
    </source>
</evidence>
<dbReference type="InterPro" id="IPR011011">
    <property type="entry name" value="Znf_FYVE_PHD"/>
</dbReference>
<gene>
    <name evidence="20" type="ORF">FOB60_003000</name>
</gene>
<comment type="function">
    <text evidence="2">Histone demethylase that specifically demethylates 'Lys-36' of histone H3, thereby playing a central role in histone code.</text>
</comment>
<keyword evidence="7" id="KW-0479">Metal-binding</keyword>
<sequence>MLDECPVCLGTCDHVMWIQCTHCKQWFHSRCLEIADYSLGDFVSYHCNKCTDKHGPSEHKRRSKRARTAIDYVALNEGDQFALDKASHFQLPKFLQFTGEKDIAVRNDLIISNKPILVPNADCGMKLPRPRKEITIDYITDCCGPDRPVEVMDVISQQGVSPGWKLQQWRDYFETEEHHRDRLRNVISLEISDAPGLGTKFQRPKLVRELDLVDKVWDDEQDRSKVTKYCLMSVKNSFTDFHIDFGGTSVYYTIIQGCKSFLMFPPTENNLDIYTSWCLKPNQNFIWYPEHFVYRNKEKVYPTGGFKVTLQPGDLFIIPSGWIHCVHTPQDSIVIGGNYLTLRDMPMQLKIYDIERVTKVPTKFRFPMFNKVIWLSAIYYTNHRDEFKEVENGSEIINAWVHHLERHLELSKTNQTAKKSIPKSINPKQFLETLKSLKGTTAEDTM</sequence>
<evidence type="ECO:0000256" key="10">
    <source>
        <dbReference type="ARBA" id="ARBA00022853"/>
    </source>
</evidence>
<dbReference type="InterPro" id="IPR041070">
    <property type="entry name" value="JHD"/>
</dbReference>
<evidence type="ECO:0000313" key="20">
    <source>
        <dbReference type="EMBL" id="KAF6052744.1"/>
    </source>
</evidence>
<evidence type="ECO:0000256" key="8">
    <source>
        <dbReference type="ARBA" id="ARBA00022771"/>
    </source>
</evidence>
<evidence type="ECO:0000256" key="12">
    <source>
        <dbReference type="ARBA" id="ARBA00023002"/>
    </source>
</evidence>
<dbReference type="InterPro" id="IPR001965">
    <property type="entry name" value="Znf_PHD"/>
</dbReference>
<dbReference type="InterPro" id="IPR003347">
    <property type="entry name" value="JmjC_dom"/>
</dbReference>
<evidence type="ECO:0000256" key="2">
    <source>
        <dbReference type="ARBA" id="ARBA00003909"/>
    </source>
</evidence>
<organism evidence="20 21">
    <name type="scientific">Candida parapsilosis</name>
    <name type="common">Yeast</name>
    <dbReference type="NCBI Taxonomy" id="5480"/>
    <lineage>
        <taxon>Eukaryota</taxon>
        <taxon>Fungi</taxon>
        <taxon>Dikarya</taxon>
        <taxon>Ascomycota</taxon>
        <taxon>Saccharomycotina</taxon>
        <taxon>Pichiomycetes</taxon>
        <taxon>Debaryomycetaceae</taxon>
        <taxon>Candida/Lodderomyces clade</taxon>
        <taxon>Candida</taxon>
    </lineage>
</organism>
<evidence type="ECO:0000256" key="17">
    <source>
        <dbReference type="ARBA" id="ARBA00031083"/>
    </source>
</evidence>
<keyword evidence="13" id="KW-0408">Iron</keyword>
<dbReference type="EMBL" id="JABWAB010000004">
    <property type="protein sequence ID" value="KAF6052744.1"/>
    <property type="molecule type" value="Genomic_DNA"/>
</dbReference>
<dbReference type="SMART" id="SM00249">
    <property type="entry name" value="PHD"/>
    <property type="match status" value="1"/>
</dbReference>
<comment type="subcellular location">
    <subcellularLocation>
        <location evidence="3">Nucleus</location>
    </subcellularLocation>
</comment>